<name>A0A1L8MML1_9STRE</name>
<proteinExistence type="predicted"/>
<dbReference type="AlphaFoldDB" id="A0A1L8MML1"/>
<keyword evidence="2" id="KW-1185">Reference proteome</keyword>
<evidence type="ECO:0000313" key="2">
    <source>
        <dbReference type="Proteomes" id="UP000182015"/>
    </source>
</evidence>
<reference evidence="2" key="1">
    <citation type="submission" date="2016-06" db="EMBL/GenBank/DDBJ databases">
        <authorList>
            <person name="de Vries S.P.W."/>
            <person name="Hadjirin N.F."/>
            <person name="Lay E.M."/>
            <person name="Zadoks R.N."/>
            <person name="Peacock S.J."/>
            <person name="Parkhill J."/>
            <person name="Grant A.J."/>
            <person name="Mcdougall S."/>
            <person name="Holmes M.A."/>
        </authorList>
    </citation>
    <scope>NUCLEOTIDE SEQUENCE [LARGE SCALE GENOMIC DNA]</scope>
    <source>
        <strain evidence="2">NZ1587</strain>
    </source>
</reference>
<comment type="caution">
    <text evidence="1">The sequence shown here is derived from an EMBL/GenBank/DDBJ whole genome shotgun (WGS) entry which is preliminary data.</text>
</comment>
<evidence type="ECO:0000313" key="1">
    <source>
        <dbReference type="EMBL" id="OJF71993.1"/>
    </source>
</evidence>
<sequence length="59" mass="6570">MNLREVNKTYEDNKIVTTVSTEKASITAISGQIVTAIKGQFRTKVETVIDTNSTKYDAF</sequence>
<gene>
    <name evidence="1" type="ORF">A9Q68_00170</name>
</gene>
<protein>
    <submittedName>
        <fullName evidence="1">Uncharacterized protein</fullName>
    </submittedName>
</protein>
<organism evidence="1 2">
    <name type="scientific">Streptococcus bovimastitidis</name>
    <dbReference type="NCBI Taxonomy" id="1856638"/>
    <lineage>
        <taxon>Bacteria</taxon>
        <taxon>Bacillati</taxon>
        <taxon>Bacillota</taxon>
        <taxon>Bacilli</taxon>
        <taxon>Lactobacillales</taxon>
        <taxon>Streptococcaceae</taxon>
        <taxon>Streptococcus</taxon>
    </lineage>
</organism>
<dbReference type="Proteomes" id="UP000182015">
    <property type="component" value="Unassembled WGS sequence"/>
</dbReference>
<accession>A0A1L8MML1</accession>
<dbReference type="OrthoDB" id="2226703at2"/>
<dbReference type="EMBL" id="LZDD01000001">
    <property type="protein sequence ID" value="OJF71993.1"/>
    <property type="molecule type" value="Genomic_DNA"/>
</dbReference>